<feature type="domain" description="UspA" evidence="2">
    <location>
        <begin position="1"/>
        <end position="141"/>
    </location>
</feature>
<sequence>MFKSIICPVDFSESSVNALAFALDIAQSNQSELVVLYTYRLISGSNDKPVSNKITLKKEQEEIANRRIEELKAQFPEIAKVKHTILSEVGFISDRLAMAIDKYNADLIVLTENIKQRLQERWEVNNESALARFHCPVLLIPSKVSRKAAASPG</sequence>
<evidence type="ECO:0000259" key="2">
    <source>
        <dbReference type="Pfam" id="PF00582"/>
    </source>
</evidence>
<dbReference type="InterPro" id="IPR006016">
    <property type="entry name" value="UspA"/>
</dbReference>
<evidence type="ECO:0000313" key="3">
    <source>
        <dbReference type="EMBL" id="MTI26085.1"/>
    </source>
</evidence>
<dbReference type="Gene3D" id="3.40.50.620">
    <property type="entry name" value="HUPs"/>
    <property type="match status" value="1"/>
</dbReference>
<dbReference type="Proteomes" id="UP000798808">
    <property type="component" value="Unassembled WGS sequence"/>
</dbReference>
<evidence type="ECO:0000313" key="4">
    <source>
        <dbReference type="Proteomes" id="UP000798808"/>
    </source>
</evidence>
<dbReference type="RefSeq" id="WP_155172892.1">
    <property type="nucleotide sequence ID" value="NZ_BAAAFL010000051.1"/>
</dbReference>
<gene>
    <name evidence="3" type="ORF">E1163_14095</name>
</gene>
<dbReference type="InterPro" id="IPR014729">
    <property type="entry name" value="Rossmann-like_a/b/a_fold"/>
</dbReference>
<comment type="similarity">
    <text evidence="1">Belongs to the universal stress protein A family.</text>
</comment>
<evidence type="ECO:0000256" key="1">
    <source>
        <dbReference type="ARBA" id="ARBA00008791"/>
    </source>
</evidence>
<protein>
    <submittedName>
        <fullName evidence="3">Universal stress protein</fullName>
    </submittedName>
</protein>
<accession>A0ABW9RSV4</accession>
<dbReference type="EMBL" id="SMLW01000561">
    <property type="protein sequence ID" value="MTI26085.1"/>
    <property type="molecule type" value="Genomic_DNA"/>
</dbReference>
<dbReference type="CDD" id="cd00293">
    <property type="entry name" value="USP-like"/>
    <property type="match status" value="1"/>
</dbReference>
<organism evidence="3 4">
    <name type="scientific">Fulvivirga kasyanovii</name>
    <dbReference type="NCBI Taxonomy" id="396812"/>
    <lineage>
        <taxon>Bacteria</taxon>
        <taxon>Pseudomonadati</taxon>
        <taxon>Bacteroidota</taxon>
        <taxon>Cytophagia</taxon>
        <taxon>Cytophagales</taxon>
        <taxon>Fulvivirgaceae</taxon>
        <taxon>Fulvivirga</taxon>
    </lineage>
</organism>
<comment type="caution">
    <text evidence="3">The sequence shown here is derived from an EMBL/GenBank/DDBJ whole genome shotgun (WGS) entry which is preliminary data.</text>
</comment>
<proteinExistence type="inferred from homology"/>
<keyword evidence="4" id="KW-1185">Reference proteome</keyword>
<reference evidence="3 4" key="1">
    <citation type="submission" date="2019-02" db="EMBL/GenBank/DDBJ databases">
        <authorList>
            <person name="Goldberg S.R."/>
            <person name="Haltli B.A."/>
            <person name="Correa H."/>
            <person name="Russell K.G."/>
        </authorList>
    </citation>
    <scope>NUCLEOTIDE SEQUENCE [LARGE SCALE GENOMIC DNA]</scope>
    <source>
        <strain evidence="3 4">JCM 16186</strain>
    </source>
</reference>
<dbReference type="PANTHER" id="PTHR46268">
    <property type="entry name" value="STRESS RESPONSE PROTEIN NHAX"/>
    <property type="match status" value="1"/>
</dbReference>
<dbReference type="SUPFAM" id="SSF52402">
    <property type="entry name" value="Adenine nucleotide alpha hydrolases-like"/>
    <property type="match status" value="1"/>
</dbReference>
<name>A0ABW9RSV4_9BACT</name>
<dbReference type="Pfam" id="PF00582">
    <property type="entry name" value="Usp"/>
    <property type="match status" value="1"/>
</dbReference>
<dbReference type="PANTHER" id="PTHR46268:SF6">
    <property type="entry name" value="UNIVERSAL STRESS PROTEIN UP12"/>
    <property type="match status" value="1"/>
</dbReference>